<dbReference type="PANTHER" id="PTHR34825:SF1">
    <property type="entry name" value="AAA-ATPASE-LIKE DOMAIN-CONTAINING PROTEIN"/>
    <property type="match status" value="1"/>
</dbReference>
<reference evidence="2" key="1">
    <citation type="submission" date="2019-04" db="EMBL/GenBank/DDBJ databases">
        <title>Whole genome sequencing of oral phylogroup 2 treponemes.</title>
        <authorList>
            <person name="Chan Y."/>
            <person name="Zeng H.H."/>
            <person name="Yu X.L."/>
            <person name="Leung W.K."/>
            <person name="Watt R.M."/>
        </authorList>
    </citation>
    <scope>NUCLEOTIDE SEQUENCE</scope>
    <source>
        <strain evidence="2">OMZ 835</strain>
    </source>
</reference>
<protein>
    <submittedName>
        <fullName evidence="2">AAA family ATPase</fullName>
    </submittedName>
</protein>
<accession>A0AAE9MSI7</accession>
<dbReference type="Pfam" id="PF09820">
    <property type="entry name" value="AAA-ATPase_like"/>
    <property type="match status" value="1"/>
</dbReference>
<name>A0AAE9MSI7_9SPIR</name>
<dbReference type="EMBL" id="CP038804">
    <property type="protein sequence ID" value="UTY32931.1"/>
    <property type="molecule type" value="Genomic_DNA"/>
</dbReference>
<evidence type="ECO:0000313" key="2">
    <source>
        <dbReference type="EMBL" id="UTY32931.1"/>
    </source>
</evidence>
<dbReference type="RefSeq" id="WP_255818669.1">
    <property type="nucleotide sequence ID" value="NZ_CP038804.1"/>
</dbReference>
<dbReference type="InterPro" id="IPR018631">
    <property type="entry name" value="AAA-ATPase-like_dom"/>
</dbReference>
<gene>
    <name evidence="2" type="ORF">E4N74_02095</name>
</gene>
<dbReference type="AlphaFoldDB" id="A0AAE9MSI7"/>
<evidence type="ECO:0000259" key="1">
    <source>
        <dbReference type="Pfam" id="PF09820"/>
    </source>
</evidence>
<dbReference type="InterPro" id="IPR012547">
    <property type="entry name" value="PDDEXK_9"/>
</dbReference>
<organism evidence="2 3">
    <name type="scientific">Treponema putidum</name>
    <dbReference type="NCBI Taxonomy" id="221027"/>
    <lineage>
        <taxon>Bacteria</taxon>
        <taxon>Pseudomonadati</taxon>
        <taxon>Spirochaetota</taxon>
        <taxon>Spirochaetia</taxon>
        <taxon>Spirochaetales</taxon>
        <taxon>Treponemataceae</taxon>
        <taxon>Treponema</taxon>
    </lineage>
</organism>
<sequence length="540" mass="62289">MTGIRRLPIGVQSFKVMRNDGFVYVDKTEYVLKLAAESRVFFLSRPRRFGKSLFLSTLKAYFSGKKDLFKGLYIEDEEEKRAEREKTEAWVEHPVLYLDFNASKYETREDLEALLNNRLCIWEETYGERSSETTFPERFMGIIRRAYEKTGKQAVILVDEYDKPLLETMIINESLNEEYRRILKGFYGVIKSCDEYIRFAFLTGVTKFSKVSIFSDLNNLRDISLEKDYSCICGITENELIQSFKPEIEELAVNRNLSYEETLALLKKRYDGYFFHHEGESVYNPFSLLNALIKKETGSYWFATGTPTFLVRTLQKQKDISIRDILENTEMGENALQDYRPDMNNPIPILFQSGYLTIKDYDERLGLYKLGFPNDEVKYGFLDNLVSAYTSIPKDSSGLFIGNFVRDIEKGDTESFMKRMYTACAGLPYSLASKENVQMRERDYQIAFYIISSLMGQFVQTEVVSSKGRADCVVHTDDTVYVFEFKLMNSGTPKEAIRQIREKGYAEPYKAGGKKIVLIGAMFADGIDEGTAGTWEAETL</sequence>
<proteinExistence type="predicted"/>
<dbReference type="PANTHER" id="PTHR34825">
    <property type="entry name" value="CONSERVED PROTEIN, WITH A WEAK D-GALACTARATE DEHYDRATASE/ALTRONATE HYDROLASE DOMAIN"/>
    <property type="match status" value="1"/>
</dbReference>
<dbReference type="Proteomes" id="UP001058682">
    <property type="component" value="Chromosome"/>
</dbReference>
<feature type="domain" description="AAA-ATPase-like" evidence="1">
    <location>
        <begin position="8"/>
        <end position="214"/>
    </location>
</feature>
<evidence type="ECO:0000313" key="3">
    <source>
        <dbReference type="Proteomes" id="UP001058682"/>
    </source>
</evidence>
<dbReference type="Pfam" id="PF08011">
    <property type="entry name" value="PDDEXK_9"/>
    <property type="match status" value="1"/>
</dbReference>